<evidence type="ECO:0000313" key="2">
    <source>
        <dbReference type="EMBL" id="AFM04125.1"/>
    </source>
</evidence>
<keyword evidence="1" id="KW-1133">Transmembrane helix</keyword>
<organism evidence="2 3">
    <name type="scientific">Bernardetia litoralis (strain ATCC 23117 / DSM 6794 / NBRC 15988 / NCIMB 1366 / Fx l1 / Sio-4)</name>
    <name type="common">Flexibacter litoralis</name>
    <dbReference type="NCBI Taxonomy" id="880071"/>
    <lineage>
        <taxon>Bacteria</taxon>
        <taxon>Pseudomonadati</taxon>
        <taxon>Bacteroidota</taxon>
        <taxon>Cytophagia</taxon>
        <taxon>Cytophagales</taxon>
        <taxon>Bernardetiaceae</taxon>
        <taxon>Bernardetia</taxon>
    </lineage>
</organism>
<proteinExistence type="predicted"/>
<dbReference type="EMBL" id="CP003345">
    <property type="protein sequence ID" value="AFM04125.1"/>
    <property type="molecule type" value="Genomic_DNA"/>
</dbReference>
<dbReference type="OrthoDB" id="876994at2"/>
<dbReference type="AlphaFoldDB" id="I4AJJ0"/>
<keyword evidence="3" id="KW-1185">Reference proteome</keyword>
<keyword evidence="1" id="KW-0472">Membrane</keyword>
<gene>
    <name evidence="2" type="ordered locus">Fleli_1719</name>
</gene>
<dbReference type="HOGENOM" id="CLU_2395395_0_0_10"/>
<keyword evidence="1" id="KW-0812">Transmembrane</keyword>
<dbReference type="Proteomes" id="UP000006054">
    <property type="component" value="Chromosome"/>
</dbReference>
<feature type="transmembrane region" description="Helical" evidence="1">
    <location>
        <begin position="20"/>
        <end position="41"/>
    </location>
</feature>
<dbReference type="RefSeq" id="WP_014797580.1">
    <property type="nucleotide sequence ID" value="NC_018018.1"/>
</dbReference>
<name>I4AJJ0_BERLS</name>
<dbReference type="KEGG" id="fli:Fleli_1719"/>
<reference evidence="3" key="1">
    <citation type="submission" date="2012-06" db="EMBL/GenBank/DDBJ databases">
        <title>The complete genome of Flexibacter litoralis DSM 6794.</title>
        <authorList>
            <person name="Lucas S."/>
            <person name="Copeland A."/>
            <person name="Lapidus A."/>
            <person name="Glavina del Rio T."/>
            <person name="Dalin E."/>
            <person name="Tice H."/>
            <person name="Bruce D."/>
            <person name="Goodwin L."/>
            <person name="Pitluck S."/>
            <person name="Peters L."/>
            <person name="Ovchinnikova G."/>
            <person name="Lu M."/>
            <person name="Kyrpides N."/>
            <person name="Mavromatis K."/>
            <person name="Ivanova N."/>
            <person name="Brettin T."/>
            <person name="Detter J.C."/>
            <person name="Han C."/>
            <person name="Larimer F."/>
            <person name="Land M."/>
            <person name="Hauser L."/>
            <person name="Markowitz V."/>
            <person name="Cheng J.-F."/>
            <person name="Hugenholtz P."/>
            <person name="Woyke T."/>
            <person name="Wu D."/>
            <person name="Spring S."/>
            <person name="Lang E."/>
            <person name="Kopitz M."/>
            <person name="Brambilla E."/>
            <person name="Klenk H.-P."/>
            <person name="Eisen J.A."/>
        </authorList>
    </citation>
    <scope>NUCLEOTIDE SEQUENCE [LARGE SCALE GENOMIC DNA]</scope>
    <source>
        <strain evidence="3">ATCC 23117 / DSM 6794 / NBRC 15988 / NCIMB 1366 / Sio-4</strain>
    </source>
</reference>
<dbReference type="eggNOG" id="ENOG5033PAH">
    <property type="taxonomic scope" value="Bacteria"/>
</dbReference>
<evidence type="ECO:0000313" key="3">
    <source>
        <dbReference type="Proteomes" id="UP000006054"/>
    </source>
</evidence>
<sequence length="93" mass="10610">MRLLKGIHPYKKNTTEISQFGSFVIIAAGVFGMLFCLPYLWSANIADLVGAGFPFVAGNIGSWRIDKPFNFIAKNRDREKKVIFLVENYRSFF</sequence>
<evidence type="ECO:0000256" key="1">
    <source>
        <dbReference type="SAM" id="Phobius"/>
    </source>
</evidence>
<protein>
    <submittedName>
        <fullName evidence="2">Uncharacterized protein</fullName>
    </submittedName>
</protein>
<accession>I4AJJ0</accession>